<dbReference type="RefSeq" id="WP_375556213.1">
    <property type="nucleotide sequence ID" value="NZ_JBBVGT010000002.1"/>
</dbReference>
<evidence type="ECO:0000313" key="1">
    <source>
        <dbReference type="EMBL" id="MFB5944650.1"/>
    </source>
</evidence>
<protein>
    <submittedName>
        <fullName evidence="1">Uncharacterized protein</fullName>
    </submittedName>
</protein>
<sequence>MNKVNKKRFLWLGLIILIVVYIVISDSSLLTNTKEIRGNFTETAFSRNENNAGPVIRLYAVKVDSPAVAEYEEYGNSMPHTEHGITKIFFFDTEQGSPEELSLTAPHYDTARYNAIWVYQKNAIGKTTESK</sequence>
<gene>
    <name evidence="1" type="ORF">WKR92_02270</name>
</gene>
<organism evidence="1 2">
    <name type="scientific">Albibacterium profundi</name>
    <dbReference type="NCBI Taxonomy" id="3134906"/>
    <lineage>
        <taxon>Bacteria</taxon>
        <taxon>Pseudomonadati</taxon>
        <taxon>Bacteroidota</taxon>
        <taxon>Sphingobacteriia</taxon>
        <taxon>Sphingobacteriales</taxon>
        <taxon>Sphingobacteriaceae</taxon>
        <taxon>Albibacterium</taxon>
    </lineage>
</organism>
<keyword evidence="2" id="KW-1185">Reference proteome</keyword>
<dbReference type="EMBL" id="JBBVGT010000002">
    <property type="protein sequence ID" value="MFB5944650.1"/>
    <property type="molecule type" value="Genomic_DNA"/>
</dbReference>
<reference evidence="1 2" key="1">
    <citation type="submission" date="2024-04" db="EMBL/GenBank/DDBJ databases">
        <title>Albibacterium profundi sp. nov., isolated from sediment of the Challenger Deep of Mariana Trench.</title>
        <authorList>
            <person name="Wang Y."/>
        </authorList>
    </citation>
    <scope>NUCLEOTIDE SEQUENCE [LARGE SCALE GENOMIC DNA]</scope>
    <source>
        <strain evidence="1 2">RHL897</strain>
    </source>
</reference>
<proteinExistence type="predicted"/>
<dbReference type="Proteomes" id="UP001580928">
    <property type="component" value="Unassembled WGS sequence"/>
</dbReference>
<name>A0ABV5CAV2_9SPHI</name>
<comment type="caution">
    <text evidence="1">The sequence shown here is derived from an EMBL/GenBank/DDBJ whole genome shotgun (WGS) entry which is preliminary data.</text>
</comment>
<accession>A0ABV5CAV2</accession>
<evidence type="ECO:0000313" key="2">
    <source>
        <dbReference type="Proteomes" id="UP001580928"/>
    </source>
</evidence>